<dbReference type="EMBL" id="AOKF01002010">
    <property type="protein sequence ID" value="EPN55374.1"/>
    <property type="molecule type" value="Genomic_DNA"/>
</dbReference>
<keyword evidence="1" id="KW-0812">Transmembrane</keyword>
<reference evidence="2 3" key="1">
    <citation type="journal article" date="2013" name="PLoS Pathog.">
        <title>Genomic analysis of the Kiwifruit pathogen Pseudomonas syringae pv. actinidiae provides insight into the origins of an emergent plant disease.</title>
        <authorList>
            <person name="McCann H.C."/>
            <person name="Rikkerink E.H."/>
            <person name="Bertels F."/>
            <person name="Fiers M."/>
            <person name="Lu A."/>
            <person name="Rees-George J."/>
            <person name="Andersen M.T."/>
            <person name="Gleave A.P."/>
            <person name="Haubold B."/>
            <person name="Wohlers M.W."/>
            <person name="Guttman D.S."/>
            <person name="Wang P.W."/>
            <person name="Straub C."/>
            <person name="Vanneste J.L."/>
            <person name="Rainey P.B."/>
            <person name="Templeton M.D."/>
        </authorList>
    </citation>
    <scope>NUCLEOTIDE SEQUENCE [LARGE SCALE GENOMIC DNA]</scope>
    <source>
        <strain evidence="2 3">ICMP 19096</strain>
    </source>
</reference>
<feature type="non-terminal residue" evidence="2">
    <location>
        <position position="69"/>
    </location>
</feature>
<evidence type="ECO:0000313" key="3">
    <source>
        <dbReference type="Proteomes" id="UP000018849"/>
    </source>
</evidence>
<accession>A0A656JUX1</accession>
<evidence type="ECO:0000256" key="1">
    <source>
        <dbReference type="SAM" id="Phobius"/>
    </source>
</evidence>
<keyword evidence="1" id="KW-1133">Transmembrane helix</keyword>
<name>A0A656JUX1_PSESF</name>
<comment type="caution">
    <text evidence="2">The sequence shown here is derived from an EMBL/GenBank/DDBJ whole genome shotgun (WGS) entry which is preliminary data.</text>
</comment>
<gene>
    <name evidence="2" type="ORF">A245_23309</name>
</gene>
<sequence length="69" mass="6745">MIADSISFHCAGRVRVLTGRIRFAAALIVALGFAVGAVLAVVHALAVAKATAVAHAAAVAAQATGAVHA</sequence>
<dbReference type="AlphaFoldDB" id="A0A656JUX1"/>
<keyword evidence="1" id="KW-0472">Membrane</keyword>
<dbReference type="Proteomes" id="UP000018849">
    <property type="component" value="Unassembled WGS sequence"/>
</dbReference>
<proteinExistence type="predicted"/>
<protein>
    <submittedName>
        <fullName evidence="2">Uncharacterized protein</fullName>
    </submittedName>
</protein>
<evidence type="ECO:0000313" key="2">
    <source>
        <dbReference type="EMBL" id="EPN55374.1"/>
    </source>
</evidence>
<feature type="transmembrane region" description="Helical" evidence="1">
    <location>
        <begin position="23"/>
        <end position="46"/>
    </location>
</feature>
<organism evidence="2 3">
    <name type="scientific">Pseudomonas syringae pv. actinidiae ICMP 19096</name>
    <dbReference type="NCBI Taxonomy" id="1194405"/>
    <lineage>
        <taxon>Bacteria</taxon>
        <taxon>Pseudomonadati</taxon>
        <taxon>Pseudomonadota</taxon>
        <taxon>Gammaproteobacteria</taxon>
        <taxon>Pseudomonadales</taxon>
        <taxon>Pseudomonadaceae</taxon>
        <taxon>Pseudomonas</taxon>
        <taxon>Pseudomonas syringae</taxon>
    </lineage>
</organism>